<sequence>MSGIITKATASSIGALTSLTADDLNTITPSGGNIIFAGGANLSSTAVGSTLTFAVSDTTDHAVQIGNVTGSLTSLLGTTNTALLGVTGSDPIFGTIPNATLTNSSVTINSGNNVTVTGSPLSLGGVATIDLSGTTENAVQIGSASGALTSITIGLTNTVLLGSTGAPPLFGQVPNAALVYSDFTLNDGDNITVTGS</sequence>
<protein>
    <submittedName>
        <fullName evidence="1">Uncharacterized protein</fullName>
    </submittedName>
</protein>
<accession>A0A0F9DCP6</accession>
<proteinExistence type="predicted"/>
<name>A0A0F9DCP6_9ZZZZ</name>
<comment type="caution">
    <text evidence="1">The sequence shown here is derived from an EMBL/GenBank/DDBJ whole genome shotgun (WGS) entry which is preliminary data.</text>
</comment>
<organism evidence="1">
    <name type="scientific">marine sediment metagenome</name>
    <dbReference type="NCBI Taxonomy" id="412755"/>
    <lineage>
        <taxon>unclassified sequences</taxon>
        <taxon>metagenomes</taxon>
        <taxon>ecological metagenomes</taxon>
    </lineage>
</organism>
<evidence type="ECO:0000313" key="1">
    <source>
        <dbReference type="EMBL" id="KKL59414.1"/>
    </source>
</evidence>
<gene>
    <name evidence="1" type="ORF">LCGC14_2215600</name>
</gene>
<dbReference type="AlphaFoldDB" id="A0A0F9DCP6"/>
<dbReference type="EMBL" id="LAZR01029498">
    <property type="protein sequence ID" value="KKL59414.1"/>
    <property type="molecule type" value="Genomic_DNA"/>
</dbReference>
<feature type="non-terminal residue" evidence="1">
    <location>
        <position position="196"/>
    </location>
</feature>
<reference evidence="1" key="1">
    <citation type="journal article" date="2015" name="Nature">
        <title>Complex archaea that bridge the gap between prokaryotes and eukaryotes.</title>
        <authorList>
            <person name="Spang A."/>
            <person name="Saw J.H."/>
            <person name="Jorgensen S.L."/>
            <person name="Zaremba-Niedzwiedzka K."/>
            <person name="Martijn J."/>
            <person name="Lind A.E."/>
            <person name="van Eijk R."/>
            <person name="Schleper C."/>
            <person name="Guy L."/>
            <person name="Ettema T.J."/>
        </authorList>
    </citation>
    <scope>NUCLEOTIDE SEQUENCE</scope>
</reference>